<dbReference type="EMBL" id="AP035881">
    <property type="protein sequence ID" value="BFP49884.1"/>
    <property type="molecule type" value="Genomic_DNA"/>
</dbReference>
<feature type="compositionally biased region" description="Low complexity" evidence="3">
    <location>
        <begin position="266"/>
        <end position="290"/>
    </location>
</feature>
<feature type="compositionally biased region" description="Basic residues" evidence="3">
    <location>
        <begin position="324"/>
        <end position="336"/>
    </location>
</feature>
<gene>
    <name evidence="4" type="ORF">KCMC57_62520</name>
</gene>
<evidence type="ECO:0000313" key="4">
    <source>
        <dbReference type="EMBL" id="BFP49884.1"/>
    </source>
</evidence>
<feature type="region of interest" description="Disordered" evidence="3">
    <location>
        <begin position="209"/>
        <end position="229"/>
    </location>
</feature>
<dbReference type="PANTHER" id="PTHR11091:SF0">
    <property type="entry name" value="MALATE DEHYDROGENASE"/>
    <property type="match status" value="1"/>
</dbReference>
<sequence>MRHLRPAGATGVPARAAMEWAARVLGVLGADDSAARDAAVALVAADLAGHSSHGIRLIATYAHQASAGELVPSARPAVVRRSPRSVVVEGRRALGAAAMGLAVRSAVEGARRDGTATVAVTGHGHLGRLGLYVAQLSASGLVGVLTCGHALLPEEAVVAPLGGVDRVFDTNPWAFGFPAEGGNLVIDMSSAAITYNAVRELDLARALVPDRPAQDGEGRPCTDPGRVLRTGSLPPAGGAVGYGLTLAACGFAALAQGPPPDGPPGGNRRLLPAGRRRVPVPAAGAVPQAPRRGRGRRRTQHTANSGTARTDPRAPGRPGPDRHRGPRHDHGARHHPERTGGNMPHAATARVPDNPVPRPRPRPRKERLS</sequence>
<dbReference type="GO" id="GO:0016491">
    <property type="term" value="F:oxidoreductase activity"/>
    <property type="evidence" value="ECO:0007669"/>
    <property type="project" value="UniProtKB-KW"/>
</dbReference>
<feature type="compositionally biased region" description="Basic residues" evidence="3">
    <location>
        <begin position="291"/>
        <end position="300"/>
    </location>
</feature>
<proteinExistence type="inferred from homology"/>
<evidence type="ECO:0000256" key="3">
    <source>
        <dbReference type="SAM" id="MobiDB-lite"/>
    </source>
</evidence>
<dbReference type="InterPro" id="IPR003767">
    <property type="entry name" value="Malate/L-lactate_DH-like"/>
</dbReference>
<reference evidence="4" key="1">
    <citation type="submission" date="2024-07" db="EMBL/GenBank/DDBJ databases">
        <title>Complete genome sequences of cellulolytic bacteria, Kitasatospora sp. CMC57 and Streptomyces sp. CMC78, isolated from Japanese agricultural soil.</title>
        <authorList>
            <person name="Hashimoto T."/>
            <person name="Ito M."/>
            <person name="Iwamoto M."/>
            <person name="Fukahori D."/>
            <person name="Shoda T."/>
            <person name="Sakoda M."/>
            <person name="Morohoshi T."/>
            <person name="Mitsuboshi M."/>
            <person name="Nishizawa T."/>
        </authorList>
    </citation>
    <scope>NUCLEOTIDE SEQUENCE</scope>
    <source>
        <strain evidence="4">CMC57</strain>
    </source>
</reference>
<name>A0AB33K8R9_9ACTN</name>
<dbReference type="InterPro" id="IPR043143">
    <property type="entry name" value="Mal/L-sulf/L-lact_DH-like_NADP"/>
</dbReference>
<dbReference type="PANTHER" id="PTHR11091">
    <property type="entry name" value="OXIDOREDUCTASE-RELATED"/>
    <property type="match status" value="1"/>
</dbReference>
<accession>A0AB33K8R9</accession>
<dbReference type="SUPFAM" id="SSF89733">
    <property type="entry name" value="L-sulfolactate dehydrogenase-like"/>
    <property type="match status" value="1"/>
</dbReference>
<dbReference type="Gene3D" id="3.30.1370.60">
    <property type="entry name" value="Hypothetical oxidoreductase yiak, domain 2"/>
    <property type="match status" value="1"/>
</dbReference>
<dbReference type="Pfam" id="PF02615">
    <property type="entry name" value="Ldh_2"/>
    <property type="match status" value="1"/>
</dbReference>
<feature type="compositionally biased region" description="Basic residues" evidence="3">
    <location>
        <begin position="359"/>
        <end position="369"/>
    </location>
</feature>
<evidence type="ECO:0000256" key="1">
    <source>
        <dbReference type="ARBA" id="ARBA00006056"/>
    </source>
</evidence>
<dbReference type="Gene3D" id="1.10.1530.10">
    <property type="match status" value="1"/>
</dbReference>
<dbReference type="AlphaFoldDB" id="A0AB33K8R9"/>
<keyword evidence="2" id="KW-0560">Oxidoreductase</keyword>
<dbReference type="RefSeq" id="WP_407991934.1">
    <property type="nucleotide sequence ID" value="NZ_AP035881.2"/>
</dbReference>
<dbReference type="InterPro" id="IPR036111">
    <property type="entry name" value="Mal/L-sulfo/L-lacto_DH-like_sf"/>
</dbReference>
<dbReference type="InterPro" id="IPR043144">
    <property type="entry name" value="Mal/L-sulf/L-lact_DH-like_ah"/>
</dbReference>
<feature type="compositionally biased region" description="Basic and acidic residues" evidence="3">
    <location>
        <begin position="310"/>
        <end position="323"/>
    </location>
</feature>
<comment type="similarity">
    <text evidence="1">Belongs to the LDH2/MDH2 oxidoreductase family.</text>
</comment>
<organism evidence="4">
    <name type="scientific">Kitasatospora sp. CMC57</name>
    <dbReference type="NCBI Taxonomy" id="3231513"/>
    <lineage>
        <taxon>Bacteria</taxon>
        <taxon>Bacillati</taxon>
        <taxon>Actinomycetota</taxon>
        <taxon>Actinomycetes</taxon>
        <taxon>Kitasatosporales</taxon>
        <taxon>Streptomycetaceae</taxon>
        <taxon>Kitasatospora</taxon>
    </lineage>
</organism>
<feature type="region of interest" description="Disordered" evidence="3">
    <location>
        <begin position="257"/>
        <end position="369"/>
    </location>
</feature>
<protein>
    <recommendedName>
        <fullName evidence="5">Ldh family oxidoreductase</fullName>
    </recommendedName>
</protein>
<evidence type="ECO:0000256" key="2">
    <source>
        <dbReference type="ARBA" id="ARBA00023002"/>
    </source>
</evidence>
<evidence type="ECO:0008006" key="5">
    <source>
        <dbReference type="Google" id="ProtNLM"/>
    </source>
</evidence>